<dbReference type="InterPro" id="IPR016170">
    <property type="entry name" value="Cytok_DH_C_sf"/>
</dbReference>
<organism evidence="7 8">
    <name type="scientific">Penicillium argentinense</name>
    <dbReference type="NCBI Taxonomy" id="1131581"/>
    <lineage>
        <taxon>Eukaryota</taxon>
        <taxon>Fungi</taxon>
        <taxon>Dikarya</taxon>
        <taxon>Ascomycota</taxon>
        <taxon>Pezizomycotina</taxon>
        <taxon>Eurotiomycetes</taxon>
        <taxon>Eurotiomycetidae</taxon>
        <taxon>Eurotiales</taxon>
        <taxon>Aspergillaceae</taxon>
        <taxon>Penicillium</taxon>
    </lineage>
</organism>
<dbReference type="GO" id="GO:0071949">
    <property type="term" value="F:FAD binding"/>
    <property type="evidence" value="ECO:0007669"/>
    <property type="project" value="InterPro"/>
</dbReference>
<dbReference type="GO" id="GO:0005739">
    <property type="term" value="C:mitochondrion"/>
    <property type="evidence" value="ECO:0007669"/>
    <property type="project" value="TreeGrafter"/>
</dbReference>
<dbReference type="Gene3D" id="3.30.43.10">
    <property type="entry name" value="Uridine Diphospho-n-acetylenolpyruvylglucosamine Reductase, domain 2"/>
    <property type="match status" value="1"/>
</dbReference>
<feature type="domain" description="FAD-binding PCMH-type" evidence="6">
    <location>
        <begin position="72"/>
        <end position="280"/>
    </location>
</feature>
<dbReference type="InterPro" id="IPR016169">
    <property type="entry name" value="FAD-bd_PCMH_sub2"/>
</dbReference>
<dbReference type="GO" id="GO:1903457">
    <property type="term" value="P:lactate catabolic process"/>
    <property type="evidence" value="ECO:0007669"/>
    <property type="project" value="TreeGrafter"/>
</dbReference>
<accession>A0A9W9EJ17</accession>
<dbReference type="InterPro" id="IPR016166">
    <property type="entry name" value="FAD-bd_PCMH"/>
</dbReference>
<dbReference type="Pfam" id="PF01565">
    <property type="entry name" value="FAD_binding_4"/>
    <property type="match status" value="1"/>
</dbReference>
<evidence type="ECO:0000256" key="1">
    <source>
        <dbReference type="ARBA" id="ARBA00001974"/>
    </source>
</evidence>
<dbReference type="InterPro" id="IPR006094">
    <property type="entry name" value="Oxid_FAD_bind_N"/>
</dbReference>
<dbReference type="Proteomes" id="UP001149074">
    <property type="component" value="Unassembled WGS sequence"/>
</dbReference>
<keyword evidence="3" id="KW-0274">FAD</keyword>
<dbReference type="PROSITE" id="PS51387">
    <property type="entry name" value="FAD_PCMH"/>
    <property type="match status" value="1"/>
</dbReference>
<protein>
    <recommendedName>
        <fullName evidence="6">FAD-binding PCMH-type domain-containing protein</fullName>
    </recommendedName>
</protein>
<comment type="caution">
    <text evidence="7">The sequence shown here is derived from an EMBL/GenBank/DDBJ whole genome shotgun (WGS) entry which is preliminary data.</text>
</comment>
<dbReference type="InterPro" id="IPR016167">
    <property type="entry name" value="FAD-bd_PCMH_sub1"/>
</dbReference>
<dbReference type="SUPFAM" id="SSF56176">
    <property type="entry name" value="FAD-binding/transporter-associated domain-like"/>
    <property type="match status" value="1"/>
</dbReference>
<dbReference type="Gene3D" id="1.10.45.10">
    <property type="entry name" value="Vanillyl-alcohol Oxidase, Chain A, domain 4"/>
    <property type="match status" value="1"/>
</dbReference>
<gene>
    <name evidence="7" type="ORF">N7532_011644</name>
</gene>
<evidence type="ECO:0000313" key="7">
    <source>
        <dbReference type="EMBL" id="KAJ5082601.1"/>
    </source>
</evidence>
<dbReference type="PANTHER" id="PTHR11748:SF114">
    <property type="entry name" value="ARYL-ALCOHOL OXIDASE VANILLYL-ALCOHOL OXIDASE (AFU_ORTHOLOGUE AFUA_3G09500)-RELATED"/>
    <property type="match status" value="1"/>
</dbReference>
<name>A0A9W9EJ17_9EURO</name>
<dbReference type="InterPro" id="IPR016171">
    <property type="entry name" value="Vanillyl_alc_oxidase_C-sub2"/>
</dbReference>
<evidence type="ECO:0000256" key="2">
    <source>
        <dbReference type="ARBA" id="ARBA00022630"/>
    </source>
</evidence>
<dbReference type="Gene3D" id="3.30.465.10">
    <property type="match status" value="1"/>
</dbReference>
<dbReference type="GO" id="GO:0008720">
    <property type="term" value="F:D-lactate dehydrogenase (NAD+) activity"/>
    <property type="evidence" value="ECO:0007669"/>
    <property type="project" value="TreeGrafter"/>
</dbReference>
<dbReference type="Gene3D" id="3.40.462.10">
    <property type="entry name" value="FAD-linked oxidases, C-terminal domain"/>
    <property type="match status" value="1"/>
</dbReference>
<dbReference type="GO" id="GO:0004458">
    <property type="term" value="F:D-lactate dehydrogenase (cytochrome) activity"/>
    <property type="evidence" value="ECO:0007669"/>
    <property type="project" value="TreeGrafter"/>
</dbReference>
<evidence type="ECO:0000256" key="5">
    <source>
        <dbReference type="SAM" id="MobiDB-lite"/>
    </source>
</evidence>
<keyword evidence="2" id="KW-0285">Flavoprotein</keyword>
<dbReference type="AlphaFoldDB" id="A0A9W9EJ17"/>
<feature type="compositionally biased region" description="Polar residues" evidence="5">
    <location>
        <begin position="1"/>
        <end position="14"/>
    </location>
</feature>
<evidence type="ECO:0000256" key="3">
    <source>
        <dbReference type="ARBA" id="ARBA00022827"/>
    </source>
</evidence>
<dbReference type="OrthoDB" id="5332616at2759"/>
<dbReference type="PANTHER" id="PTHR11748">
    <property type="entry name" value="D-LACTATE DEHYDROGENASE"/>
    <property type="match status" value="1"/>
</dbReference>
<dbReference type="InterPro" id="IPR004113">
    <property type="entry name" value="FAD-bd_oxidored_4_C"/>
</dbReference>
<reference evidence="7" key="1">
    <citation type="submission" date="2022-11" db="EMBL/GenBank/DDBJ databases">
        <authorList>
            <person name="Petersen C."/>
        </authorList>
    </citation>
    <scope>NUCLEOTIDE SEQUENCE</scope>
    <source>
        <strain evidence="7">IBT 30761</strain>
    </source>
</reference>
<dbReference type="GeneID" id="81363114"/>
<dbReference type="InterPro" id="IPR036318">
    <property type="entry name" value="FAD-bd_PCMH-like_sf"/>
</dbReference>
<sequence>MSNTNGAEQGQATPTHPEPISLPPNTSSAKFHEFLRRASAIVGDENVVVVAGDDQLQQQDYMDRSKMHDMFHILEKKAFLHSCTVAPKDVPGVQDIMRLANEMEIPVWPFSMGRNLGYGGAAPRVPGSIGLDMGKNMNKVLKVDADSAYALVEPGVSFFDLHQYLVDHDLRDKVWADCPDLGGGSVIGNTMERGIGYTPYGDHWMMHCGLEVVLPDGSLVRTGMGALPNPKADKNAPPHEQEPNECWQLFNYGFGPHHDGIFSQSNMGIVTKMGVWLMPNPGGSQTYMITFPRDDDLNRIVEIMRPLRVSMVIQNVPKLDNILVSAAMEGTRSSYTNSKELLTGADLDAIAEKLGLGRWNFYGCMYGPPEVREALWKVIKSAFSQIPGAKFYFPEDRPHDKALQTRKNTFVGIPSITELDWVSWLPNGGHLFFAPIAKLTGDDAEAQYELTRRRSEEFGFDFLGAFLVGVREIHHIVCILFDREDPEMRTRAHELIKLLIQEAADRGWGEYRAHLALMDQVAGTYNFNDSAHMKLSEKIKDALDPKGILSPGKNGVWPTTYKQYNKQI</sequence>
<evidence type="ECO:0000256" key="4">
    <source>
        <dbReference type="ARBA" id="ARBA00023002"/>
    </source>
</evidence>
<reference evidence="7" key="2">
    <citation type="journal article" date="2023" name="IMA Fungus">
        <title>Comparative genomic study of the Penicillium genus elucidates a diverse pangenome and 15 lateral gene transfer events.</title>
        <authorList>
            <person name="Petersen C."/>
            <person name="Sorensen T."/>
            <person name="Nielsen M.R."/>
            <person name="Sondergaard T.E."/>
            <person name="Sorensen J.L."/>
            <person name="Fitzpatrick D.A."/>
            <person name="Frisvad J.C."/>
            <person name="Nielsen K.L."/>
        </authorList>
    </citation>
    <scope>NUCLEOTIDE SEQUENCE</scope>
    <source>
        <strain evidence="7">IBT 30761</strain>
    </source>
</reference>
<keyword evidence="4" id="KW-0560">Oxidoreductase</keyword>
<feature type="region of interest" description="Disordered" evidence="5">
    <location>
        <begin position="1"/>
        <end position="27"/>
    </location>
</feature>
<evidence type="ECO:0000259" key="6">
    <source>
        <dbReference type="PROSITE" id="PS51387"/>
    </source>
</evidence>
<evidence type="ECO:0000313" key="8">
    <source>
        <dbReference type="Proteomes" id="UP001149074"/>
    </source>
</evidence>
<dbReference type="Pfam" id="PF02913">
    <property type="entry name" value="FAD-oxidase_C"/>
    <property type="match status" value="1"/>
</dbReference>
<keyword evidence="8" id="KW-1185">Reference proteome</keyword>
<dbReference type="RefSeq" id="XP_056469123.1">
    <property type="nucleotide sequence ID" value="XM_056624135.1"/>
</dbReference>
<proteinExistence type="predicted"/>
<dbReference type="EMBL" id="JAPQKI010000011">
    <property type="protein sequence ID" value="KAJ5082601.1"/>
    <property type="molecule type" value="Genomic_DNA"/>
</dbReference>
<dbReference type="SUPFAM" id="SSF55103">
    <property type="entry name" value="FAD-linked oxidases, C-terminal domain"/>
    <property type="match status" value="1"/>
</dbReference>
<dbReference type="InterPro" id="IPR016164">
    <property type="entry name" value="FAD-linked_Oxase-like_C"/>
</dbReference>
<comment type="cofactor">
    <cofactor evidence="1">
        <name>FAD</name>
        <dbReference type="ChEBI" id="CHEBI:57692"/>
    </cofactor>
</comment>